<dbReference type="GO" id="GO:0020037">
    <property type="term" value="F:heme binding"/>
    <property type="evidence" value="ECO:0007669"/>
    <property type="project" value="InterPro"/>
</dbReference>
<evidence type="ECO:0000256" key="6">
    <source>
        <dbReference type="ARBA" id="ARBA00023033"/>
    </source>
</evidence>
<dbReference type="Pfam" id="PF00067">
    <property type="entry name" value="p450"/>
    <property type="match status" value="1"/>
</dbReference>
<dbReference type="GO" id="GO:0004497">
    <property type="term" value="F:monooxygenase activity"/>
    <property type="evidence" value="ECO:0007669"/>
    <property type="project" value="UniProtKB-KW"/>
</dbReference>
<name>A0AAD8IMA2_9APIA</name>
<dbReference type="SUPFAM" id="SSF48264">
    <property type="entry name" value="Cytochrome P450"/>
    <property type="match status" value="1"/>
</dbReference>
<keyword evidence="6" id="KW-0503">Monooxygenase</keyword>
<dbReference type="Proteomes" id="UP001237642">
    <property type="component" value="Unassembled WGS sequence"/>
</dbReference>
<dbReference type="InterPro" id="IPR036396">
    <property type="entry name" value="Cyt_P450_sf"/>
</dbReference>
<accession>A0AAD8IMA2</accession>
<dbReference type="InterPro" id="IPR001128">
    <property type="entry name" value="Cyt_P450"/>
</dbReference>
<evidence type="ECO:0000313" key="8">
    <source>
        <dbReference type="Proteomes" id="UP001237642"/>
    </source>
</evidence>
<evidence type="ECO:0000256" key="5">
    <source>
        <dbReference type="ARBA" id="ARBA00023004"/>
    </source>
</evidence>
<evidence type="ECO:0000256" key="3">
    <source>
        <dbReference type="ARBA" id="ARBA00022723"/>
    </source>
</evidence>
<dbReference type="PANTHER" id="PTHR47950:SF4">
    <property type="entry name" value="GERANIOL 8-HYDROXYLASE-LIKE"/>
    <property type="match status" value="1"/>
</dbReference>
<organism evidence="7 8">
    <name type="scientific">Heracleum sosnowskyi</name>
    <dbReference type="NCBI Taxonomy" id="360622"/>
    <lineage>
        <taxon>Eukaryota</taxon>
        <taxon>Viridiplantae</taxon>
        <taxon>Streptophyta</taxon>
        <taxon>Embryophyta</taxon>
        <taxon>Tracheophyta</taxon>
        <taxon>Spermatophyta</taxon>
        <taxon>Magnoliopsida</taxon>
        <taxon>eudicotyledons</taxon>
        <taxon>Gunneridae</taxon>
        <taxon>Pentapetalae</taxon>
        <taxon>asterids</taxon>
        <taxon>campanulids</taxon>
        <taxon>Apiales</taxon>
        <taxon>Apiaceae</taxon>
        <taxon>Apioideae</taxon>
        <taxon>apioid superclade</taxon>
        <taxon>Tordylieae</taxon>
        <taxon>Tordyliinae</taxon>
        <taxon>Heracleum</taxon>
    </lineage>
</organism>
<keyword evidence="4" id="KW-0560">Oxidoreductase</keyword>
<keyword evidence="8" id="KW-1185">Reference proteome</keyword>
<evidence type="ECO:0000256" key="4">
    <source>
        <dbReference type="ARBA" id="ARBA00023002"/>
    </source>
</evidence>
<gene>
    <name evidence="7" type="ORF">POM88_016279</name>
</gene>
<evidence type="ECO:0000313" key="7">
    <source>
        <dbReference type="EMBL" id="KAK1388101.1"/>
    </source>
</evidence>
<reference evidence="7" key="1">
    <citation type="submission" date="2023-02" db="EMBL/GenBank/DDBJ databases">
        <title>Genome of toxic invasive species Heracleum sosnowskyi carries increased number of genes despite the absence of recent whole-genome duplications.</title>
        <authorList>
            <person name="Schelkunov M."/>
            <person name="Shtratnikova V."/>
            <person name="Makarenko M."/>
            <person name="Klepikova A."/>
            <person name="Omelchenko D."/>
            <person name="Novikova G."/>
            <person name="Obukhova E."/>
            <person name="Bogdanov V."/>
            <person name="Penin A."/>
            <person name="Logacheva M."/>
        </authorList>
    </citation>
    <scope>NUCLEOTIDE SEQUENCE</scope>
    <source>
        <strain evidence="7">Hsosn_3</strain>
        <tissue evidence="7">Leaf</tissue>
    </source>
</reference>
<evidence type="ECO:0000256" key="1">
    <source>
        <dbReference type="ARBA" id="ARBA00010617"/>
    </source>
</evidence>
<dbReference type="PANTHER" id="PTHR47950">
    <property type="entry name" value="CYTOCHROME P450, FAMILY 76, SUBFAMILY C, POLYPEPTIDE 5-RELATED"/>
    <property type="match status" value="1"/>
</dbReference>
<evidence type="ECO:0000256" key="2">
    <source>
        <dbReference type="ARBA" id="ARBA00022617"/>
    </source>
</evidence>
<dbReference type="GO" id="GO:0016705">
    <property type="term" value="F:oxidoreductase activity, acting on paired donors, with incorporation or reduction of molecular oxygen"/>
    <property type="evidence" value="ECO:0007669"/>
    <property type="project" value="InterPro"/>
</dbReference>
<reference evidence="7" key="2">
    <citation type="submission" date="2023-05" db="EMBL/GenBank/DDBJ databases">
        <authorList>
            <person name="Schelkunov M.I."/>
        </authorList>
    </citation>
    <scope>NUCLEOTIDE SEQUENCE</scope>
    <source>
        <strain evidence="7">Hsosn_3</strain>
        <tissue evidence="7">Leaf</tissue>
    </source>
</reference>
<dbReference type="AlphaFoldDB" id="A0AAD8IMA2"/>
<keyword evidence="5" id="KW-0408">Iron</keyword>
<comment type="caution">
    <text evidence="7">The sequence shown here is derived from an EMBL/GenBank/DDBJ whole genome shotgun (WGS) entry which is preliminary data.</text>
</comment>
<dbReference type="EMBL" id="JAUIZM010000004">
    <property type="protein sequence ID" value="KAK1388101.1"/>
    <property type="molecule type" value="Genomic_DNA"/>
</dbReference>
<proteinExistence type="inferred from homology"/>
<sequence>MDPQGIKRRLAYNFENLIKLFDVMVDERLELNGPENSRDSTSTAADVLDELLKLVNTNEIDKSHIQHMFVDLFGAGTDTSSSTVEWAMSEILRKPATILVKAKAELDQVIGKGKILEEGGIAPKELNMEDKFGLTLAKLHPLRVTATSVVL</sequence>
<keyword evidence="3" id="KW-0479">Metal-binding</keyword>
<comment type="similarity">
    <text evidence="1">Belongs to the cytochrome P450 family.</text>
</comment>
<dbReference type="GO" id="GO:0005506">
    <property type="term" value="F:iron ion binding"/>
    <property type="evidence" value="ECO:0007669"/>
    <property type="project" value="InterPro"/>
</dbReference>
<protein>
    <submittedName>
        <fullName evidence="7">Flavonoid 3'-hydroxylase</fullName>
    </submittedName>
</protein>
<keyword evidence="2" id="KW-0349">Heme</keyword>
<dbReference type="Gene3D" id="1.10.630.10">
    <property type="entry name" value="Cytochrome P450"/>
    <property type="match status" value="1"/>
</dbReference>